<dbReference type="Pfam" id="PF01061">
    <property type="entry name" value="ABC2_membrane"/>
    <property type="match status" value="1"/>
</dbReference>
<dbReference type="EMBL" id="MBAD02000588">
    <property type="protein sequence ID" value="RLN65543.1"/>
    <property type="molecule type" value="Genomic_DNA"/>
</dbReference>
<dbReference type="GO" id="GO:0016020">
    <property type="term" value="C:membrane"/>
    <property type="evidence" value="ECO:0007669"/>
    <property type="project" value="UniProtKB-SubCell"/>
</dbReference>
<dbReference type="InterPro" id="IPR027417">
    <property type="entry name" value="P-loop_NTPase"/>
</dbReference>
<evidence type="ECO:0008006" key="11">
    <source>
        <dbReference type="Google" id="ProtNLM"/>
    </source>
</evidence>
<feature type="domain" description="CDR ABC transporter" evidence="8">
    <location>
        <begin position="251"/>
        <end position="314"/>
    </location>
</feature>
<feature type="domain" description="ABC-2 type transporter transmembrane" evidence="7">
    <location>
        <begin position="129"/>
        <end position="237"/>
    </location>
</feature>
<dbReference type="Gene3D" id="3.40.50.300">
    <property type="entry name" value="P-loop containing nucleotide triphosphate hydrolases"/>
    <property type="match status" value="1"/>
</dbReference>
<feature type="transmembrane region" description="Helical" evidence="6">
    <location>
        <begin position="134"/>
        <end position="152"/>
    </location>
</feature>
<dbReference type="Pfam" id="PF06422">
    <property type="entry name" value="PDR_CDR"/>
    <property type="match status" value="1"/>
</dbReference>
<dbReference type="PANTHER" id="PTHR19241">
    <property type="entry name" value="ATP-BINDING CASSETTE TRANSPORTER"/>
    <property type="match status" value="1"/>
</dbReference>
<reference evidence="9 10" key="1">
    <citation type="submission" date="2018-07" db="EMBL/GenBank/DDBJ databases">
        <title>Genome sequencing of oomycete isolates from Chile give support for New Zealand origin for Phytophthora kernoviae and make available the first Nothophytophthora sp. genome.</title>
        <authorList>
            <person name="Studholme D.J."/>
            <person name="Sanfuentes E."/>
            <person name="Panda P."/>
            <person name="Hill R."/>
            <person name="Sambles C."/>
            <person name="Grant M."/>
            <person name="Williams N.M."/>
            <person name="Mcdougal R.L."/>
        </authorList>
    </citation>
    <scope>NUCLEOTIDE SEQUENCE [LARGE SCALE GENOMIC DNA]</scope>
    <source>
        <strain evidence="9">Chile7</strain>
    </source>
</reference>
<gene>
    <name evidence="9" type="ORF">BBJ29_009266</name>
</gene>
<organism evidence="9 10">
    <name type="scientific">Phytophthora kernoviae</name>
    <dbReference type="NCBI Taxonomy" id="325452"/>
    <lineage>
        <taxon>Eukaryota</taxon>
        <taxon>Sar</taxon>
        <taxon>Stramenopiles</taxon>
        <taxon>Oomycota</taxon>
        <taxon>Peronosporomycetes</taxon>
        <taxon>Peronosporales</taxon>
        <taxon>Peronosporaceae</taxon>
        <taxon>Phytophthora</taxon>
    </lineage>
</organism>
<dbReference type="SUPFAM" id="SSF52540">
    <property type="entry name" value="P-loop containing nucleoside triphosphate hydrolases"/>
    <property type="match status" value="1"/>
</dbReference>
<comment type="caution">
    <text evidence="9">The sequence shown here is derived from an EMBL/GenBank/DDBJ whole genome shotgun (WGS) entry which is preliminary data.</text>
</comment>
<dbReference type="InterPro" id="IPR010929">
    <property type="entry name" value="PDR_CDR_ABC"/>
</dbReference>
<evidence type="ECO:0000259" key="7">
    <source>
        <dbReference type="Pfam" id="PF01061"/>
    </source>
</evidence>
<feature type="transmembrane region" description="Helical" evidence="6">
    <location>
        <begin position="289"/>
        <end position="310"/>
    </location>
</feature>
<evidence type="ECO:0000256" key="5">
    <source>
        <dbReference type="ARBA" id="ARBA00023136"/>
    </source>
</evidence>
<keyword evidence="2" id="KW-0813">Transport</keyword>
<evidence type="ECO:0000256" key="3">
    <source>
        <dbReference type="ARBA" id="ARBA00022692"/>
    </source>
</evidence>
<evidence type="ECO:0000259" key="8">
    <source>
        <dbReference type="Pfam" id="PF06422"/>
    </source>
</evidence>
<name>A0A421G622_9STRA</name>
<dbReference type="AlphaFoldDB" id="A0A421G622"/>
<evidence type="ECO:0000256" key="2">
    <source>
        <dbReference type="ARBA" id="ARBA00022448"/>
    </source>
</evidence>
<evidence type="ECO:0000313" key="9">
    <source>
        <dbReference type="EMBL" id="RLN65543.1"/>
    </source>
</evidence>
<evidence type="ECO:0000313" key="10">
    <source>
        <dbReference type="Proteomes" id="UP000284657"/>
    </source>
</evidence>
<dbReference type="InterPro" id="IPR013525">
    <property type="entry name" value="ABC2_TM"/>
</dbReference>
<dbReference type="GO" id="GO:0005524">
    <property type="term" value="F:ATP binding"/>
    <property type="evidence" value="ECO:0007669"/>
    <property type="project" value="InterPro"/>
</dbReference>
<protein>
    <recommendedName>
        <fullName evidence="11">ABC-2 type transporter domain-containing protein</fullName>
    </recommendedName>
</protein>
<keyword evidence="3 6" id="KW-0812">Transmembrane</keyword>
<dbReference type="Proteomes" id="UP000284657">
    <property type="component" value="Unassembled WGS sequence"/>
</dbReference>
<sequence length="315" mass="35540">MSTNLIDAKYVCNASERLGRTHKAYVRIRRWENINGSRTPRTATAKAMFKHYPEFVIQQLGLDNCQNTIVGNAMTRSVSGGERKRVTTGEMAFGNKYVMMMDEISTGLDSAATFDIITTQHSIAKKFRKTVVEIPYVFFSTMVLMVPFYWMVGFTGATTFFAYWVHLSLHVLWQAYFGQLMAYLLPTVEVATIFGVLLQTIFFLFNGFNPPGASIPSGYKWLYEITPHKYSLALVTSLVLGDCPSDGDGSEVGCQVMTGTPPSLAENLTVKEYLESVFLMKHSEIWENFAFVLGFIVVYRVLGLLALRFVNHQKK</sequence>
<evidence type="ECO:0000256" key="6">
    <source>
        <dbReference type="SAM" id="Phobius"/>
    </source>
</evidence>
<dbReference type="GO" id="GO:0140359">
    <property type="term" value="F:ABC-type transporter activity"/>
    <property type="evidence" value="ECO:0007669"/>
    <property type="project" value="InterPro"/>
</dbReference>
<evidence type="ECO:0000256" key="1">
    <source>
        <dbReference type="ARBA" id="ARBA00004141"/>
    </source>
</evidence>
<keyword evidence="5 6" id="KW-0472">Membrane</keyword>
<proteinExistence type="predicted"/>
<accession>A0A421G622</accession>
<evidence type="ECO:0000256" key="4">
    <source>
        <dbReference type="ARBA" id="ARBA00022989"/>
    </source>
</evidence>
<keyword evidence="4 6" id="KW-1133">Transmembrane helix</keyword>
<feature type="transmembrane region" description="Helical" evidence="6">
    <location>
        <begin position="183"/>
        <end position="205"/>
    </location>
</feature>
<comment type="subcellular location">
    <subcellularLocation>
        <location evidence="1">Membrane</location>
        <topology evidence="1">Multi-pass membrane protein</topology>
    </subcellularLocation>
</comment>
<feature type="transmembrane region" description="Helical" evidence="6">
    <location>
        <begin position="158"/>
        <end position="176"/>
    </location>
</feature>